<dbReference type="GO" id="GO:0004370">
    <property type="term" value="F:glycerol kinase activity"/>
    <property type="evidence" value="ECO:0007669"/>
    <property type="project" value="TreeGrafter"/>
</dbReference>
<protein>
    <recommendedName>
        <fullName evidence="6">ATP:glycerol 3-phosphotransferase</fullName>
    </recommendedName>
</protein>
<dbReference type="GO" id="GO:0019563">
    <property type="term" value="P:glycerol catabolic process"/>
    <property type="evidence" value="ECO:0007669"/>
    <property type="project" value="TreeGrafter"/>
</dbReference>
<dbReference type="GO" id="GO:0005524">
    <property type="term" value="F:ATP binding"/>
    <property type="evidence" value="ECO:0007669"/>
    <property type="project" value="UniProtKB-KW"/>
</dbReference>
<dbReference type="InterPro" id="IPR018483">
    <property type="entry name" value="Carb_kinase_FGGY_CS"/>
</dbReference>
<evidence type="ECO:0000313" key="9">
    <source>
        <dbReference type="EMBL" id="RWX76737.1"/>
    </source>
</evidence>
<evidence type="ECO:0000256" key="2">
    <source>
        <dbReference type="ARBA" id="ARBA00022679"/>
    </source>
</evidence>
<evidence type="ECO:0000256" key="3">
    <source>
        <dbReference type="ARBA" id="ARBA00022741"/>
    </source>
</evidence>
<dbReference type="OrthoDB" id="9805576at2"/>
<dbReference type="Gene3D" id="3.30.420.40">
    <property type="match status" value="2"/>
</dbReference>
<dbReference type="RefSeq" id="WP_128443654.1">
    <property type="nucleotide sequence ID" value="NZ_SBIP01000003.1"/>
</dbReference>
<evidence type="ECO:0000256" key="6">
    <source>
        <dbReference type="ARBA" id="ARBA00043149"/>
    </source>
</evidence>
<dbReference type="PROSITE" id="PS00933">
    <property type="entry name" value="FGGY_KINASES_1"/>
    <property type="match status" value="1"/>
</dbReference>
<evidence type="ECO:0000256" key="1">
    <source>
        <dbReference type="ARBA" id="ARBA00009156"/>
    </source>
</evidence>
<evidence type="ECO:0000259" key="7">
    <source>
        <dbReference type="Pfam" id="PF00370"/>
    </source>
</evidence>
<proteinExistence type="inferred from homology"/>
<dbReference type="InterPro" id="IPR000577">
    <property type="entry name" value="Carb_kinase_FGGY"/>
</dbReference>
<sequence>MSIYLALDQGTTSTRALKVAADGTASIVFSATHKQHFFGTDRVEHDPEELLANLRAALSAAGEVTAIGLSNQGESCLAWDAIDGRPLSPVIVWQDRRTAAQVAALSPVQAEIMALSGLPLSPYFSAAKLAWLLENNDDVKDARRAGRLMLGTTDAFFLQRLTGRAATDITTASRTALMNIATGQWDSRLCQIFGVPIECLPPILPTVGDFGAIKGTPLTASVVDQQAALYGHGCRVAGDTKITFGTGAFALSLTGSYPRLGGQNGLLPTVAWSIGGETSYATDGGVHAAGAAVDWAQRIGLLNDPAELNTFEAGPAIDRGLTFVPALAGLGSPHWDDSAAGLFIGMTGATTRQDMQQALIEGIALRASEIVAAMASDAPVTRISVDGGVSRSRYLCQFLADTTGCTVVIPGIDELTAYGTAQLAAFALGETLRTPQPSETITPAPCDRRSRLTRFSRAVDRARGWHAADAG</sequence>
<name>A0A444LEX5_9HYPH</name>
<dbReference type="SUPFAM" id="SSF53067">
    <property type="entry name" value="Actin-like ATPase domain"/>
    <property type="match status" value="2"/>
</dbReference>
<dbReference type="PIRSF" id="PIRSF000538">
    <property type="entry name" value="GlpK"/>
    <property type="match status" value="1"/>
</dbReference>
<feature type="domain" description="Carbohydrate kinase FGGY N-terminal" evidence="7">
    <location>
        <begin position="3"/>
        <end position="214"/>
    </location>
</feature>
<dbReference type="PANTHER" id="PTHR10196">
    <property type="entry name" value="SUGAR KINASE"/>
    <property type="match status" value="1"/>
</dbReference>
<evidence type="ECO:0000256" key="4">
    <source>
        <dbReference type="ARBA" id="ARBA00022777"/>
    </source>
</evidence>
<dbReference type="InterPro" id="IPR043129">
    <property type="entry name" value="ATPase_NBD"/>
</dbReference>
<dbReference type="Pfam" id="PF02782">
    <property type="entry name" value="FGGY_C"/>
    <property type="match status" value="1"/>
</dbReference>
<dbReference type="PANTHER" id="PTHR10196:SF69">
    <property type="entry name" value="GLYCEROL KINASE"/>
    <property type="match status" value="1"/>
</dbReference>
<evidence type="ECO:0000256" key="5">
    <source>
        <dbReference type="ARBA" id="ARBA00022840"/>
    </source>
</evidence>
<dbReference type="EMBL" id="SBIP01000003">
    <property type="protein sequence ID" value="RWX76737.1"/>
    <property type="molecule type" value="Genomic_DNA"/>
</dbReference>
<comment type="similarity">
    <text evidence="1">Belongs to the FGGY kinase family.</text>
</comment>
<dbReference type="Pfam" id="PF00370">
    <property type="entry name" value="FGGY_N"/>
    <property type="match status" value="1"/>
</dbReference>
<reference evidence="9 10" key="1">
    <citation type="submission" date="2019-01" db="EMBL/GenBank/DDBJ databases">
        <title>The draft genome of Rhizobium sp. 24NR.</title>
        <authorList>
            <person name="Liu L."/>
            <person name="Liang L."/>
            <person name="Shi S."/>
            <person name="Xu L."/>
            <person name="Wang X."/>
            <person name="Li L."/>
            <person name="Zhang X."/>
        </authorList>
    </citation>
    <scope>NUCLEOTIDE SEQUENCE [LARGE SCALE GENOMIC DNA]</scope>
    <source>
        <strain evidence="9 10">24NR</strain>
    </source>
</reference>
<keyword evidence="4 9" id="KW-0418">Kinase</keyword>
<evidence type="ECO:0000259" key="8">
    <source>
        <dbReference type="Pfam" id="PF02782"/>
    </source>
</evidence>
<keyword evidence="10" id="KW-1185">Reference proteome</keyword>
<dbReference type="InterPro" id="IPR018484">
    <property type="entry name" value="FGGY_N"/>
</dbReference>
<keyword evidence="2" id="KW-0808">Transferase</keyword>
<accession>A0A444LEX5</accession>
<dbReference type="Proteomes" id="UP000287687">
    <property type="component" value="Unassembled WGS sequence"/>
</dbReference>
<gene>
    <name evidence="9" type="ORF">EPK99_13755</name>
</gene>
<keyword evidence="5" id="KW-0067">ATP-binding</keyword>
<organism evidence="9 10">
    <name type="scientific">Neorhizobium lilium</name>
    <dbReference type="NCBI Taxonomy" id="2503024"/>
    <lineage>
        <taxon>Bacteria</taxon>
        <taxon>Pseudomonadati</taxon>
        <taxon>Pseudomonadota</taxon>
        <taxon>Alphaproteobacteria</taxon>
        <taxon>Hyphomicrobiales</taxon>
        <taxon>Rhizobiaceae</taxon>
        <taxon>Rhizobium/Agrobacterium group</taxon>
        <taxon>Neorhizobium</taxon>
    </lineage>
</organism>
<dbReference type="AlphaFoldDB" id="A0A444LEX5"/>
<evidence type="ECO:0000313" key="10">
    <source>
        <dbReference type="Proteomes" id="UP000287687"/>
    </source>
</evidence>
<dbReference type="GO" id="GO:0005829">
    <property type="term" value="C:cytosol"/>
    <property type="evidence" value="ECO:0007669"/>
    <property type="project" value="TreeGrafter"/>
</dbReference>
<comment type="caution">
    <text evidence="9">The sequence shown here is derived from an EMBL/GenBank/DDBJ whole genome shotgun (WGS) entry which is preliminary data.</text>
</comment>
<keyword evidence="3" id="KW-0547">Nucleotide-binding</keyword>
<feature type="domain" description="Carbohydrate kinase FGGY C-terminal" evidence="8">
    <location>
        <begin position="241"/>
        <end position="427"/>
    </location>
</feature>
<dbReference type="InterPro" id="IPR018485">
    <property type="entry name" value="FGGY_C"/>
</dbReference>